<comment type="caution">
    <text evidence="1">The sequence shown here is derived from an EMBL/GenBank/DDBJ whole genome shotgun (WGS) entry which is preliminary data.</text>
</comment>
<evidence type="ECO:0000313" key="2">
    <source>
        <dbReference type="Proteomes" id="UP001250698"/>
    </source>
</evidence>
<protein>
    <submittedName>
        <fullName evidence="1">Uncharacterized protein</fullName>
    </submittedName>
</protein>
<proteinExistence type="predicted"/>
<reference evidence="1 2" key="1">
    <citation type="submission" date="2023-10" db="EMBL/GenBank/DDBJ databases">
        <title>Hymenobacter endophyticus sp. nov., an isolate from the leaf tissues of wheat.</title>
        <authorList>
            <person name="Dai Y."/>
        </authorList>
    </citation>
    <scope>NUCLEOTIDE SEQUENCE [LARGE SCALE GENOMIC DNA]</scope>
    <source>
        <strain evidence="1 2">ZK17L-C2</strain>
    </source>
</reference>
<keyword evidence="2" id="KW-1185">Reference proteome</keyword>
<evidence type="ECO:0000313" key="1">
    <source>
        <dbReference type="EMBL" id="MDU0371979.1"/>
    </source>
</evidence>
<name>A0ABU3TKS9_9BACT</name>
<organism evidence="1 2">
    <name type="scientific">Hymenobacter endophyticus</name>
    <dbReference type="NCBI Taxonomy" id="3076335"/>
    <lineage>
        <taxon>Bacteria</taxon>
        <taxon>Pseudomonadati</taxon>
        <taxon>Bacteroidota</taxon>
        <taxon>Cytophagia</taxon>
        <taxon>Cytophagales</taxon>
        <taxon>Hymenobacteraceae</taxon>
        <taxon>Hymenobacter</taxon>
    </lineage>
</organism>
<sequence length="88" mass="10014">MDFFTFSQQARKRIYNLNVDVCMYEKETALGVGIIMYRLKVQGMAIGPEPLTTESASGEDCITNMIARVCRARRQQKDLHRGQQELAA</sequence>
<accession>A0ABU3TKS9</accession>
<dbReference type="EMBL" id="JAWDJT010000012">
    <property type="protein sequence ID" value="MDU0371979.1"/>
    <property type="molecule type" value="Genomic_DNA"/>
</dbReference>
<dbReference type="RefSeq" id="WP_315999437.1">
    <property type="nucleotide sequence ID" value="NZ_JAWDJT010000012.1"/>
</dbReference>
<gene>
    <name evidence="1" type="ORF">ROI90_16360</name>
</gene>
<dbReference type="Proteomes" id="UP001250698">
    <property type="component" value="Unassembled WGS sequence"/>
</dbReference>